<protein>
    <submittedName>
        <fullName evidence="1">Uncharacterized protein</fullName>
    </submittedName>
</protein>
<dbReference type="Proteomes" id="UP001519460">
    <property type="component" value="Unassembled WGS sequence"/>
</dbReference>
<dbReference type="EMBL" id="JACVVK020000108">
    <property type="protein sequence ID" value="KAK7491918.1"/>
    <property type="molecule type" value="Genomic_DNA"/>
</dbReference>
<evidence type="ECO:0000313" key="1">
    <source>
        <dbReference type="EMBL" id="KAK7491918.1"/>
    </source>
</evidence>
<organism evidence="1 2">
    <name type="scientific">Batillaria attramentaria</name>
    <dbReference type="NCBI Taxonomy" id="370345"/>
    <lineage>
        <taxon>Eukaryota</taxon>
        <taxon>Metazoa</taxon>
        <taxon>Spiralia</taxon>
        <taxon>Lophotrochozoa</taxon>
        <taxon>Mollusca</taxon>
        <taxon>Gastropoda</taxon>
        <taxon>Caenogastropoda</taxon>
        <taxon>Sorbeoconcha</taxon>
        <taxon>Cerithioidea</taxon>
        <taxon>Batillariidae</taxon>
        <taxon>Batillaria</taxon>
    </lineage>
</organism>
<evidence type="ECO:0000313" key="2">
    <source>
        <dbReference type="Proteomes" id="UP001519460"/>
    </source>
</evidence>
<sequence>MQNRACTQNNSGDIWFINYKGHSRSSPGKKCPLELHVKIRNFSCGRLVDQFQNHPCFNPITLLTCAVRTVKHLRSLHPLTTCSSAFAYDESGDGAESHYGPCVSPRFDDPTVL</sequence>
<proteinExistence type="predicted"/>
<comment type="caution">
    <text evidence="1">The sequence shown here is derived from an EMBL/GenBank/DDBJ whole genome shotgun (WGS) entry which is preliminary data.</text>
</comment>
<accession>A0ABD0KXB9</accession>
<keyword evidence="2" id="KW-1185">Reference proteome</keyword>
<reference evidence="1 2" key="1">
    <citation type="journal article" date="2023" name="Sci. Data">
        <title>Genome assembly of the Korean intertidal mud-creeper Batillaria attramentaria.</title>
        <authorList>
            <person name="Patra A.K."/>
            <person name="Ho P.T."/>
            <person name="Jun S."/>
            <person name="Lee S.J."/>
            <person name="Kim Y."/>
            <person name="Won Y.J."/>
        </authorList>
    </citation>
    <scope>NUCLEOTIDE SEQUENCE [LARGE SCALE GENOMIC DNA]</scope>
    <source>
        <strain evidence="1">Wonlab-2016</strain>
    </source>
</reference>
<dbReference type="AlphaFoldDB" id="A0ABD0KXB9"/>
<name>A0ABD0KXB9_9CAEN</name>
<gene>
    <name evidence="1" type="ORF">BaRGS_00016764</name>
</gene>